<organism evidence="1 2">
    <name type="scientific">Tetrahymena thermophila (strain SB210)</name>
    <dbReference type="NCBI Taxonomy" id="312017"/>
    <lineage>
        <taxon>Eukaryota</taxon>
        <taxon>Sar</taxon>
        <taxon>Alveolata</taxon>
        <taxon>Ciliophora</taxon>
        <taxon>Intramacronucleata</taxon>
        <taxon>Oligohymenophorea</taxon>
        <taxon>Hymenostomatida</taxon>
        <taxon>Tetrahymenina</taxon>
        <taxon>Tetrahymenidae</taxon>
        <taxon>Tetrahymena</taxon>
    </lineage>
</organism>
<dbReference type="HOGENOM" id="CLU_1869289_0_0_1"/>
<accession>Q239Y6</accession>
<keyword evidence="2" id="KW-1185">Reference proteome</keyword>
<dbReference type="GeneID" id="7827033"/>
<dbReference type="EMBL" id="GG662856">
    <property type="protein sequence ID" value="EAR93377.1"/>
    <property type="molecule type" value="Genomic_DNA"/>
</dbReference>
<evidence type="ECO:0000313" key="1">
    <source>
        <dbReference type="EMBL" id="EAR93377.1"/>
    </source>
</evidence>
<gene>
    <name evidence="1" type="ORF">TTHERM_00886920</name>
</gene>
<evidence type="ECO:0000313" key="2">
    <source>
        <dbReference type="Proteomes" id="UP000009168"/>
    </source>
</evidence>
<name>Q239Y6_TETTS</name>
<dbReference type="RefSeq" id="XP_001013622.1">
    <property type="nucleotide sequence ID" value="XM_001013622.1"/>
</dbReference>
<sequence length="137" mass="16116">MLFINQETFQNELLQVERSQLSQKQDCVLQSFEQHIVQFLYPESQENGKVQLNTVNKLIPLILMASQLIQLKDNKVGNNMEKDFQMDIEVYENYTKLSQDFDLMSNRESEINQRSVILYIQDGILREFIIASFAFLS</sequence>
<dbReference type="InParanoid" id="Q239Y6"/>
<proteinExistence type="predicted"/>
<dbReference type="AlphaFoldDB" id="Q239Y6"/>
<dbReference type="Proteomes" id="UP000009168">
    <property type="component" value="Unassembled WGS sequence"/>
</dbReference>
<dbReference type="KEGG" id="tet:TTHERM_00886920"/>
<reference evidence="2" key="1">
    <citation type="journal article" date="2006" name="PLoS Biol.">
        <title>Macronuclear genome sequence of the ciliate Tetrahymena thermophila, a model eukaryote.</title>
        <authorList>
            <person name="Eisen J.A."/>
            <person name="Coyne R.S."/>
            <person name="Wu M."/>
            <person name="Wu D."/>
            <person name="Thiagarajan M."/>
            <person name="Wortman J.R."/>
            <person name="Badger J.H."/>
            <person name="Ren Q."/>
            <person name="Amedeo P."/>
            <person name="Jones K.M."/>
            <person name="Tallon L.J."/>
            <person name="Delcher A.L."/>
            <person name="Salzberg S.L."/>
            <person name="Silva J.C."/>
            <person name="Haas B.J."/>
            <person name="Majoros W.H."/>
            <person name="Farzad M."/>
            <person name="Carlton J.M."/>
            <person name="Smith R.K. Jr."/>
            <person name="Garg J."/>
            <person name="Pearlman R.E."/>
            <person name="Karrer K.M."/>
            <person name="Sun L."/>
            <person name="Manning G."/>
            <person name="Elde N.C."/>
            <person name="Turkewitz A.P."/>
            <person name="Asai D.J."/>
            <person name="Wilkes D.E."/>
            <person name="Wang Y."/>
            <person name="Cai H."/>
            <person name="Collins K."/>
            <person name="Stewart B.A."/>
            <person name="Lee S.R."/>
            <person name="Wilamowska K."/>
            <person name="Weinberg Z."/>
            <person name="Ruzzo W.L."/>
            <person name="Wloga D."/>
            <person name="Gaertig J."/>
            <person name="Frankel J."/>
            <person name="Tsao C.-C."/>
            <person name="Gorovsky M.A."/>
            <person name="Keeling P.J."/>
            <person name="Waller R.F."/>
            <person name="Patron N.J."/>
            <person name="Cherry J.M."/>
            <person name="Stover N.A."/>
            <person name="Krieger C.J."/>
            <person name="del Toro C."/>
            <person name="Ryder H.F."/>
            <person name="Williamson S.C."/>
            <person name="Barbeau R.A."/>
            <person name="Hamilton E.P."/>
            <person name="Orias E."/>
        </authorList>
    </citation>
    <scope>NUCLEOTIDE SEQUENCE [LARGE SCALE GENOMIC DNA]</scope>
    <source>
        <strain evidence="2">SB210</strain>
    </source>
</reference>
<protein>
    <submittedName>
        <fullName evidence="1">Uncharacterized protein</fullName>
    </submittedName>
</protein>